<organism evidence="2">
    <name type="scientific">marine sediment metagenome</name>
    <dbReference type="NCBI Taxonomy" id="412755"/>
    <lineage>
        <taxon>unclassified sequences</taxon>
        <taxon>metagenomes</taxon>
        <taxon>ecological metagenomes</taxon>
    </lineage>
</organism>
<comment type="caution">
    <text evidence="2">The sequence shown here is derived from an EMBL/GenBank/DDBJ whole genome shotgun (WGS) entry which is preliminary data.</text>
</comment>
<feature type="transmembrane region" description="Helical" evidence="1">
    <location>
        <begin position="100"/>
        <end position="121"/>
    </location>
</feature>
<gene>
    <name evidence="2" type="ORF">LCGC14_1324050</name>
</gene>
<keyword evidence="1" id="KW-0812">Transmembrane</keyword>
<keyword evidence="1" id="KW-1133">Transmembrane helix</keyword>
<reference evidence="2" key="1">
    <citation type="journal article" date="2015" name="Nature">
        <title>Complex archaea that bridge the gap between prokaryotes and eukaryotes.</title>
        <authorList>
            <person name="Spang A."/>
            <person name="Saw J.H."/>
            <person name="Jorgensen S.L."/>
            <person name="Zaremba-Niedzwiedzka K."/>
            <person name="Martijn J."/>
            <person name="Lind A.E."/>
            <person name="van Eijk R."/>
            <person name="Schleper C."/>
            <person name="Guy L."/>
            <person name="Ettema T.J."/>
        </authorList>
    </citation>
    <scope>NUCLEOTIDE SEQUENCE</scope>
</reference>
<accession>A0A0F9L473</accession>
<protein>
    <submittedName>
        <fullName evidence="2">Uncharacterized protein</fullName>
    </submittedName>
</protein>
<keyword evidence="1" id="KW-0472">Membrane</keyword>
<feature type="transmembrane region" description="Helical" evidence="1">
    <location>
        <begin position="127"/>
        <end position="149"/>
    </location>
</feature>
<evidence type="ECO:0000256" key="1">
    <source>
        <dbReference type="SAM" id="Phobius"/>
    </source>
</evidence>
<sequence length="152" mass="17220">MHNHSSARESLDEATSEKGATLVVWQRWKAYTPVEEGSNPSCPPIETASKEMQMKAAERAAILWQHQEKERKPKKLRKKKRRKKVSGVDLWLKMPKKTKVAACFFVIGKMLGMFAAMIGWVSTAIALTLISIAFLCLALSVGFCMSWMFEQE</sequence>
<evidence type="ECO:0000313" key="2">
    <source>
        <dbReference type="EMBL" id="KKM81996.1"/>
    </source>
</evidence>
<name>A0A0F9L473_9ZZZZ</name>
<proteinExistence type="predicted"/>
<dbReference type="EMBL" id="LAZR01007930">
    <property type="protein sequence ID" value="KKM81996.1"/>
    <property type="molecule type" value="Genomic_DNA"/>
</dbReference>
<dbReference type="AlphaFoldDB" id="A0A0F9L473"/>